<dbReference type="GO" id="GO:0016020">
    <property type="term" value="C:membrane"/>
    <property type="evidence" value="ECO:0007669"/>
    <property type="project" value="UniProtKB-SubCell"/>
</dbReference>
<keyword evidence="3 7" id="KW-0812">Transmembrane</keyword>
<name>A0A9D3SXP4_9TELE</name>
<evidence type="ECO:0000256" key="5">
    <source>
        <dbReference type="ARBA" id="ARBA00023136"/>
    </source>
</evidence>
<gene>
    <name evidence="8" type="ORF">KOW79_001489</name>
</gene>
<keyword evidence="5 7" id="KW-0472">Membrane</keyword>
<dbReference type="Proteomes" id="UP000824219">
    <property type="component" value="Linkage Group LG02"/>
</dbReference>
<dbReference type="InterPro" id="IPR007593">
    <property type="entry name" value="CD225/Dispanin_fam"/>
</dbReference>
<reference evidence="8 9" key="1">
    <citation type="submission" date="2021-06" db="EMBL/GenBank/DDBJ databases">
        <title>Chromosome-level genome assembly of the red-tail catfish (Hemibagrus wyckioides).</title>
        <authorList>
            <person name="Shao F."/>
        </authorList>
    </citation>
    <scope>NUCLEOTIDE SEQUENCE [LARGE SCALE GENOMIC DNA]</scope>
    <source>
        <strain evidence="8">EC202008001</strain>
        <tissue evidence="8">Blood</tissue>
    </source>
</reference>
<comment type="subcellular location">
    <subcellularLocation>
        <location evidence="1">Membrane</location>
    </subcellularLocation>
</comment>
<feature type="transmembrane region" description="Helical" evidence="7">
    <location>
        <begin position="211"/>
        <end position="235"/>
    </location>
</feature>
<dbReference type="EMBL" id="JAHKSW010000002">
    <property type="protein sequence ID" value="KAG7334893.1"/>
    <property type="molecule type" value="Genomic_DNA"/>
</dbReference>
<evidence type="ECO:0000256" key="1">
    <source>
        <dbReference type="ARBA" id="ARBA00004370"/>
    </source>
</evidence>
<keyword evidence="4 7" id="KW-1133">Transmembrane helix</keyword>
<accession>A0A9D3SXP4</accession>
<evidence type="ECO:0000256" key="4">
    <source>
        <dbReference type="ARBA" id="ARBA00022989"/>
    </source>
</evidence>
<sequence length="238" mass="25511">MALNTDTTEPTSALSVRQEEEQQQTEQPTDQQADDRSDQIPISSQPVKTEHQDPPTDSESTPVPESSVQMNGLAKDHLSVIDEKMETSNGDCPNAVEASPPTSSRSSPPRHHHSKASHVHANGHARLGSRSGSMSHAGSPRPSLSRQPSALTDSAIDGTKPNDYLILAILACFCPLWPINIVGLTFSVMSRYSLQQGNVDGARRLGRNAKVLSIVSLLGGILIITAAIVINWGLILKS</sequence>
<dbReference type="Pfam" id="PF04505">
    <property type="entry name" value="CD225"/>
    <property type="match status" value="1"/>
</dbReference>
<feature type="compositionally biased region" description="Low complexity" evidence="6">
    <location>
        <begin position="98"/>
        <end position="107"/>
    </location>
</feature>
<feature type="transmembrane region" description="Helical" evidence="7">
    <location>
        <begin position="164"/>
        <end position="190"/>
    </location>
</feature>
<protein>
    <recommendedName>
        <fullName evidence="10">Proline-rich transmembrane protein 2</fullName>
    </recommendedName>
</protein>
<feature type="region of interest" description="Disordered" evidence="6">
    <location>
        <begin position="1"/>
        <end position="74"/>
    </location>
</feature>
<dbReference type="AlphaFoldDB" id="A0A9D3SXP4"/>
<feature type="compositionally biased region" description="Polar residues" evidence="6">
    <location>
        <begin position="1"/>
        <end position="15"/>
    </location>
</feature>
<proteinExistence type="inferred from homology"/>
<keyword evidence="9" id="KW-1185">Reference proteome</keyword>
<feature type="compositionally biased region" description="Polar residues" evidence="6">
    <location>
        <begin position="55"/>
        <end position="70"/>
    </location>
</feature>
<evidence type="ECO:0000256" key="2">
    <source>
        <dbReference type="ARBA" id="ARBA00006843"/>
    </source>
</evidence>
<feature type="compositionally biased region" description="Polar residues" evidence="6">
    <location>
        <begin position="130"/>
        <end position="152"/>
    </location>
</feature>
<dbReference type="PANTHER" id="PTHR14948:SF20">
    <property type="entry name" value="PROLINE-RICH TRANSMEMBRANE PROTEIN 2"/>
    <property type="match status" value="1"/>
</dbReference>
<comment type="similarity">
    <text evidence="2">Belongs to the CD225/Dispanin family.</text>
</comment>
<dbReference type="PANTHER" id="PTHR14948">
    <property type="entry name" value="NG5"/>
    <property type="match status" value="1"/>
</dbReference>
<dbReference type="InterPro" id="IPR051423">
    <property type="entry name" value="CD225/Dispanin"/>
</dbReference>
<evidence type="ECO:0000256" key="7">
    <source>
        <dbReference type="SAM" id="Phobius"/>
    </source>
</evidence>
<feature type="compositionally biased region" description="Basic residues" evidence="6">
    <location>
        <begin position="108"/>
        <end position="123"/>
    </location>
</feature>
<evidence type="ECO:0000313" key="8">
    <source>
        <dbReference type="EMBL" id="KAG7334893.1"/>
    </source>
</evidence>
<feature type="region of interest" description="Disordered" evidence="6">
    <location>
        <begin position="86"/>
        <end position="153"/>
    </location>
</feature>
<evidence type="ECO:0000313" key="9">
    <source>
        <dbReference type="Proteomes" id="UP000824219"/>
    </source>
</evidence>
<organism evidence="8 9">
    <name type="scientific">Hemibagrus wyckioides</name>
    <dbReference type="NCBI Taxonomy" id="337641"/>
    <lineage>
        <taxon>Eukaryota</taxon>
        <taxon>Metazoa</taxon>
        <taxon>Chordata</taxon>
        <taxon>Craniata</taxon>
        <taxon>Vertebrata</taxon>
        <taxon>Euteleostomi</taxon>
        <taxon>Actinopterygii</taxon>
        <taxon>Neopterygii</taxon>
        <taxon>Teleostei</taxon>
        <taxon>Ostariophysi</taxon>
        <taxon>Siluriformes</taxon>
        <taxon>Bagridae</taxon>
        <taxon>Hemibagrus</taxon>
    </lineage>
</organism>
<evidence type="ECO:0000256" key="3">
    <source>
        <dbReference type="ARBA" id="ARBA00022692"/>
    </source>
</evidence>
<dbReference type="OrthoDB" id="9665078at2759"/>
<evidence type="ECO:0008006" key="10">
    <source>
        <dbReference type="Google" id="ProtNLM"/>
    </source>
</evidence>
<evidence type="ECO:0000256" key="6">
    <source>
        <dbReference type="SAM" id="MobiDB-lite"/>
    </source>
</evidence>
<comment type="caution">
    <text evidence="8">The sequence shown here is derived from an EMBL/GenBank/DDBJ whole genome shotgun (WGS) entry which is preliminary data.</text>
</comment>